<evidence type="ECO:0000256" key="2">
    <source>
        <dbReference type="ARBA" id="ARBA00001911"/>
    </source>
</evidence>
<comment type="pathway">
    <text evidence="3 10">Carbohydrate metabolism; galactose metabolism.</text>
</comment>
<gene>
    <name evidence="12" type="primary">galE</name>
    <name evidence="12" type="ORF">NIES46_37500</name>
</gene>
<dbReference type="NCBIfam" id="TIGR01179">
    <property type="entry name" value="galE"/>
    <property type="match status" value="1"/>
</dbReference>
<name>A0A5M3T853_LIMPL</name>
<protein>
    <recommendedName>
        <fullName evidence="6 10">UDP-glucose 4-epimerase</fullName>
        <ecNumber evidence="5 10">5.1.3.2</ecNumber>
    </recommendedName>
</protein>
<dbReference type="SUPFAM" id="SSF51735">
    <property type="entry name" value="NAD(P)-binding Rossmann-fold domains"/>
    <property type="match status" value="1"/>
</dbReference>
<dbReference type="GeneID" id="301684527"/>
<evidence type="ECO:0000256" key="7">
    <source>
        <dbReference type="ARBA" id="ARBA00023027"/>
    </source>
</evidence>
<accession>A0A5M3T853</accession>
<evidence type="ECO:0000313" key="12">
    <source>
        <dbReference type="EMBL" id="GCE95684.1"/>
    </source>
</evidence>
<sequence>MSENQLNVLVTGGAGYIGSHGVLALQRAGYNPIVLDNLVYGHQELVENVLKVELIEGDTNDRLLLDQLFSSRKIDAVMHFAAYAYVGESVTNPEKYYRNNVVGTLTLLAAMNSAGIDKFVFSSTCATYGVPQIIPIPENHPQNPISPYGASKLMVERILADFDAAYNLRSVSFRYFNAAGADPNGLLGEDHDPETHLIPLTLFTALGKRDHISIFGTDYPTPDGTCIRDYIHVSDLADAHVLGLQHLFSGGKTEFFNLGNGKGFSVKEVIESAREITGREIKTVECDRRPGDPPSLVGTSEKAQQILGWNPQYSQIHDIISHAWQWHQKRHG</sequence>
<evidence type="ECO:0000256" key="8">
    <source>
        <dbReference type="ARBA" id="ARBA00023235"/>
    </source>
</evidence>
<reference evidence="12 13" key="1">
    <citation type="journal article" date="2019" name="J Genomics">
        <title>The Draft Genome of a Hydrogen-producing Cyanobacterium, Arthrospira platensis NIES-46.</title>
        <authorList>
            <person name="Suzuki S."/>
            <person name="Yamaguchi H."/>
            <person name="Kawachi M."/>
        </authorList>
    </citation>
    <scope>NUCLEOTIDE SEQUENCE [LARGE SCALE GENOMIC DNA]</scope>
    <source>
        <strain evidence="12 13">NIES-46</strain>
    </source>
</reference>
<comment type="caution">
    <text evidence="12">The sequence shown here is derived from an EMBL/GenBank/DDBJ whole genome shotgun (WGS) entry which is preliminary data.</text>
</comment>
<dbReference type="InterPro" id="IPR005886">
    <property type="entry name" value="UDP_G4E"/>
</dbReference>
<comment type="cofactor">
    <cofactor evidence="2 10">
        <name>NAD(+)</name>
        <dbReference type="ChEBI" id="CHEBI:57540"/>
    </cofactor>
</comment>
<proteinExistence type="inferred from homology"/>
<evidence type="ECO:0000256" key="3">
    <source>
        <dbReference type="ARBA" id="ARBA00004947"/>
    </source>
</evidence>
<dbReference type="Gene3D" id="3.40.50.720">
    <property type="entry name" value="NAD(P)-binding Rossmann-like Domain"/>
    <property type="match status" value="1"/>
</dbReference>
<dbReference type="RefSeq" id="WP_014275115.1">
    <property type="nucleotide sequence ID" value="NZ_BIMW01000145.1"/>
</dbReference>
<evidence type="ECO:0000259" key="11">
    <source>
        <dbReference type="Pfam" id="PF01370"/>
    </source>
</evidence>
<dbReference type="InterPro" id="IPR001509">
    <property type="entry name" value="Epimerase_deHydtase"/>
</dbReference>
<evidence type="ECO:0000256" key="9">
    <source>
        <dbReference type="ARBA" id="ARBA00023277"/>
    </source>
</evidence>
<comment type="subunit">
    <text evidence="10">Homodimer.</text>
</comment>
<dbReference type="EMBL" id="BIMW01000145">
    <property type="protein sequence ID" value="GCE95684.1"/>
    <property type="molecule type" value="Genomic_DNA"/>
</dbReference>
<feature type="domain" description="NAD-dependent epimerase/dehydratase" evidence="11">
    <location>
        <begin position="8"/>
        <end position="259"/>
    </location>
</feature>
<dbReference type="PANTHER" id="PTHR43725:SF53">
    <property type="entry name" value="UDP-ARABINOSE 4-EPIMERASE 1"/>
    <property type="match status" value="1"/>
</dbReference>
<keyword evidence="8 10" id="KW-0413">Isomerase</keyword>
<comment type="similarity">
    <text evidence="4 10">Belongs to the NAD(P)-dependent epimerase/dehydratase family.</text>
</comment>
<evidence type="ECO:0000256" key="6">
    <source>
        <dbReference type="ARBA" id="ARBA00018569"/>
    </source>
</evidence>
<evidence type="ECO:0000313" key="13">
    <source>
        <dbReference type="Proteomes" id="UP000326169"/>
    </source>
</evidence>
<dbReference type="CDD" id="cd05247">
    <property type="entry name" value="UDP_G4E_1_SDR_e"/>
    <property type="match status" value="1"/>
</dbReference>
<dbReference type="PANTHER" id="PTHR43725">
    <property type="entry name" value="UDP-GLUCOSE 4-EPIMERASE"/>
    <property type="match status" value="1"/>
</dbReference>
<evidence type="ECO:0000256" key="5">
    <source>
        <dbReference type="ARBA" id="ARBA00013189"/>
    </source>
</evidence>
<keyword evidence="13" id="KW-1185">Reference proteome</keyword>
<dbReference type="EC" id="5.1.3.2" evidence="5 10"/>
<evidence type="ECO:0000256" key="4">
    <source>
        <dbReference type="ARBA" id="ARBA00007637"/>
    </source>
</evidence>
<keyword evidence="9 10" id="KW-0119">Carbohydrate metabolism</keyword>
<dbReference type="Proteomes" id="UP000326169">
    <property type="component" value="Unassembled WGS sequence"/>
</dbReference>
<organism evidence="12 13">
    <name type="scientific">Limnospira platensis NIES-46</name>
    <dbReference type="NCBI Taxonomy" id="1236695"/>
    <lineage>
        <taxon>Bacteria</taxon>
        <taxon>Bacillati</taxon>
        <taxon>Cyanobacteriota</taxon>
        <taxon>Cyanophyceae</taxon>
        <taxon>Oscillatoriophycideae</taxon>
        <taxon>Oscillatoriales</taxon>
        <taxon>Sirenicapillariaceae</taxon>
        <taxon>Limnospira</taxon>
    </lineage>
</organism>
<evidence type="ECO:0000256" key="1">
    <source>
        <dbReference type="ARBA" id="ARBA00000083"/>
    </source>
</evidence>
<comment type="catalytic activity">
    <reaction evidence="1 10">
        <text>UDP-alpha-D-glucose = UDP-alpha-D-galactose</text>
        <dbReference type="Rhea" id="RHEA:22168"/>
        <dbReference type="ChEBI" id="CHEBI:58885"/>
        <dbReference type="ChEBI" id="CHEBI:66914"/>
        <dbReference type="EC" id="5.1.3.2"/>
    </reaction>
</comment>
<dbReference type="Pfam" id="PF01370">
    <property type="entry name" value="Epimerase"/>
    <property type="match status" value="1"/>
</dbReference>
<evidence type="ECO:0000256" key="10">
    <source>
        <dbReference type="RuleBase" id="RU366046"/>
    </source>
</evidence>
<dbReference type="InterPro" id="IPR036291">
    <property type="entry name" value="NAD(P)-bd_dom_sf"/>
</dbReference>
<dbReference type="Gene3D" id="3.90.25.10">
    <property type="entry name" value="UDP-galactose 4-epimerase, domain 1"/>
    <property type="match status" value="1"/>
</dbReference>
<keyword evidence="7 10" id="KW-0520">NAD</keyword>